<evidence type="ECO:0000256" key="2">
    <source>
        <dbReference type="ARBA" id="ARBA00022448"/>
    </source>
</evidence>
<dbReference type="InterPro" id="IPR000528">
    <property type="entry name" value="Plant_nsLTP"/>
</dbReference>
<feature type="domain" description="Bifunctional inhibitor/plant lipid transfer protein/seed storage helical" evidence="6">
    <location>
        <begin position="32"/>
        <end position="115"/>
    </location>
</feature>
<dbReference type="OrthoDB" id="1890443at2759"/>
<comment type="function">
    <text evidence="4">Plant non-specific lipid-transfer proteins transfer phospholipids as well as galactolipids across membranes. May play a role in wax or cutin deposition in the cell walls of expanding epidermal cells and certain secretory tissues.</text>
</comment>
<dbReference type="GO" id="GO:0006869">
    <property type="term" value="P:lipid transport"/>
    <property type="evidence" value="ECO:0007669"/>
    <property type="project" value="InterPro"/>
</dbReference>
<evidence type="ECO:0000256" key="1">
    <source>
        <dbReference type="ARBA" id="ARBA00009748"/>
    </source>
</evidence>
<dbReference type="PROSITE" id="PS00597">
    <property type="entry name" value="PLANT_LTP"/>
    <property type="match status" value="1"/>
</dbReference>
<feature type="signal peptide" evidence="5">
    <location>
        <begin position="1"/>
        <end position="28"/>
    </location>
</feature>
<dbReference type="CDD" id="cd01960">
    <property type="entry name" value="nsLTP1"/>
    <property type="match status" value="1"/>
</dbReference>
<accession>A0A9N7NSY2</accession>
<dbReference type="InterPro" id="IPR016140">
    <property type="entry name" value="Bifunc_inhib/LTP/seed_store"/>
</dbReference>
<keyword evidence="5" id="KW-0732">Signal</keyword>
<dbReference type="Proteomes" id="UP001153555">
    <property type="component" value="Unassembled WGS sequence"/>
</dbReference>
<evidence type="ECO:0000313" key="8">
    <source>
        <dbReference type="Proteomes" id="UP001153555"/>
    </source>
</evidence>
<dbReference type="SUPFAM" id="SSF47699">
    <property type="entry name" value="Bifunctional inhibitor/lipid-transfer protein/seed storage 2S albumin"/>
    <property type="match status" value="1"/>
</dbReference>
<proteinExistence type="inferred from homology"/>
<gene>
    <name evidence="7" type="ORF">SHERM_03316</name>
</gene>
<keyword evidence="8" id="KW-1185">Reference proteome</keyword>
<dbReference type="PANTHER" id="PTHR33076">
    <property type="entry name" value="NON-SPECIFIC LIPID-TRANSFER PROTEIN 2-RELATED"/>
    <property type="match status" value="1"/>
</dbReference>
<evidence type="ECO:0000256" key="4">
    <source>
        <dbReference type="RuleBase" id="RU000628"/>
    </source>
</evidence>
<name>A0A9N7NSY2_STRHE</name>
<comment type="caution">
    <text evidence="7">The sequence shown here is derived from an EMBL/GenBank/DDBJ whole genome shotgun (WGS) entry which is preliminary data.</text>
</comment>
<dbReference type="AlphaFoldDB" id="A0A9N7NSY2"/>
<keyword evidence="3 4" id="KW-0446">Lipid-binding</keyword>
<protein>
    <recommendedName>
        <fullName evidence="4">Non-specific lipid-transfer protein</fullName>
    </recommendedName>
</protein>
<evidence type="ECO:0000256" key="3">
    <source>
        <dbReference type="ARBA" id="ARBA00023121"/>
    </source>
</evidence>
<dbReference type="SMART" id="SM00499">
    <property type="entry name" value="AAI"/>
    <property type="match status" value="1"/>
</dbReference>
<sequence length="119" mass="12195">MAGQVKSLYATLIAAVLLAVVMSPPAEAVVSCGTVASNLTPCIPYVTRGGALGGCCNGVKRLYGAATTTADRQTVCRCLKNLANAYRGVDLGKAAKLPSQCGVNVAYKISPSTDCNRVN</sequence>
<dbReference type="Gene3D" id="1.10.110.10">
    <property type="entry name" value="Plant lipid-transfer and hydrophobic proteins"/>
    <property type="match status" value="1"/>
</dbReference>
<dbReference type="GO" id="GO:0008289">
    <property type="term" value="F:lipid binding"/>
    <property type="evidence" value="ECO:0007669"/>
    <property type="project" value="UniProtKB-KW"/>
</dbReference>
<dbReference type="PRINTS" id="PR00382">
    <property type="entry name" value="LIPIDTRNSFER"/>
</dbReference>
<keyword evidence="2 4" id="KW-0813">Transport</keyword>
<reference evidence="7" key="1">
    <citation type="submission" date="2019-12" db="EMBL/GenBank/DDBJ databases">
        <authorList>
            <person name="Scholes J."/>
        </authorList>
    </citation>
    <scope>NUCLEOTIDE SEQUENCE</scope>
</reference>
<evidence type="ECO:0000256" key="5">
    <source>
        <dbReference type="SAM" id="SignalP"/>
    </source>
</evidence>
<dbReference type="EMBL" id="CACSLK010030184">
    <property type="protein sequence ID" value="CAA0836206.1"/>
    <property type="molecule type" value="Genomic_DNA"/>
</dbReference>
<dbReference type="Pfam" id="PF00234">
    <property type="entry name" value="Tryp_alpha_amyl"/>
    <property type="match status" value="1"/>
</dbReference>
<evidence type="ECO:0000259" key="6">
    <source>
        <dbReference type="SMART" id="SM00499"/>
    </source>
</evidence>
<feature type="chain" id="PRO_5040318880" description="Non-specific lipid-transfer protein" evidence="5">
    <location>
        <begin position="29"/>
        <end position="119"/>
    </location>
</feature>
<comment type="similarity">
    <text evidence="1 4">Belongs to the plant LTP family.</text>
</comment>
<evidence type="ECO:0000313" key="7">
    <source>
        <dbReference type="EMBL" id="CAA0836206.1"/>
    </source>
</evidence>
<dbReference type="InterPro" id="IPR036312">
    <property type="entry name" value="Bifun_inhib/LTP/seed_sf"/>
</dbReference>
<organism evidence="7 8">
    <name type="scientific">Striga hermonthica</name>
    <name type="common">Purple witchweed</name>
    <name type="synonym">Buchnera hermonthica</name>
    <dbReference type="NCBI Taxonomy" id="68872"/>
    <lineage>
        <taxon>Eukaryota</taxon>
        <taxon>Viridiplantae</taxon>
        <taxon>Streptophyta</taxon>
        <taxon>Embryophyta</taxon>
        <taxon>Tracheophyta</taxon>
        <taxon>Spermatophyta</taxon>
        <taxon>Magnoliopsida</taxon>
        <taxon>eudicotyledons</taxon>
        <taxon>Gunneridae</taxon>
        <taxon>Pentapetalae</taxon>
        <taxon>asterids</taxon>
        <taxon>lamiids</taxon>
        <taxon>Lamiales</taxon>
        <taxon>Orobanchaceae</taxon>
        <taxon>Buchnereae</taxon>
        <taxon>Striga</taxon>
    </lineage>
</organism>